<name>A0A317SJD9_9PEZI</name>
<proteinExistence type="inferred from homology"/>
<sequence>MTGSFTFKWAQPAGEVYVTGSFDNWGMSTKLNQEGDAFIATVSLPSEKILYKYVVDGNWIVDTTARREAGDDGIENNVLLPEDLVEEKTESEQKTEQDMSSAAISSAAPDSTTAALAAQVPKETNGGFKDATISSVAPDSTTAALAAGVPKEARTPSLKNVPGGFPLTPATEASDPTRMIPQEDAKEVTLSEPAPKHDDNPEDVSGGVKLDLSSPPVLPDAITPVAAREEGGRDVPDLGTGASAITPASGANVPEIAEDSQGKADVPPEASVVPEVVEQKEEVEEGLKEGVPVQPTAEGNTIPDQAQTNIALAATTATATVGGIAAAAGLSSASGERNEETTPAIAPEVVNQSQEAAHVSPGAGADEIAVEAKEFGSELKQGVFPASEPAKPTGQVPEVIEDSLTATGGDAVEDKPAMGNQLRDEVKPVAPVQLKNTADNAATSTTPIPKFEVTDPQEVTTPLSPTTPVEPAKNGTPKNGSSGKSVENGSGEPPSSPTQLTKKKNRFSFLGNLKERLHFGKDKGKSKGVVPVMIRKVHVLLFLIVFLLIRQTVIHTQRTMGREGKLGMRALWNSMSVVALFQSCMGTVSGFGSRVWGTIVPVVRSPLKFFHLSSS</sequence>
<reference evidence="5 6" key="1">
    <citation type="submission" date="2018-03" db="EMBL/GenBank/DDBJ databases">
        <title>Genomes of Pezizomycetes fungi and the evolution of truffles.</title>
        <authorList>
            <person name="Murat C."/>
            <person name="Payen T."/>
            <person name="Noel B."/>
            <person name="Kuo A."/>
            <person name="Martin F.M."/>
        </authorList>
    </citation>
    <scope>NUCLEOTIDE SEQUENCE [LARGE SCALE GENOMIC DNA]</scope>
    <source>
        <strain evidence="5">091103-1</strain>
    </source>
</reference>
<feature type="compositionally biased region" description="Polar residues" evidence="2">
    <location>
        <begin position="434"/>
        <end position="447"/>
    </location>
</feature>
<dbReference type="InterPro" id="IPR032640">
    <property type="entry name" value="AMPK1_CBM"/>
</dbReference>
<feature type="domain" description="AMP-activated protein kinase glycogen-binding" evidence="4">
    <location>
        <begin position="5"/>
        <end position="79"/>
    </location>
</feature>
<dbReference type="EMBL" id="PYWC01000060">
    <property type="protein sequence ID" value="PWW74493.1"/>
    <property type="molecule type" value="Genomic_DNA"/>
</dbReference>
<dbReference type="AlphaFoldDB" id="A0A317SJD9"/>
<feature type="compositionally biased region" description="Basic and acidic residues" evidence="2">
    <location>
        <begin position="87"/>
        <end position="97"/>
    </location>
</feature>
<protein>
    <submittedName>
        <fullName evidence="5">Carbohydrate-Binding Module Family 48 protein</fullName>
    </submittedName>
</protein>
<gene>
    <name evidence="5" type="ORF">C7212DRAFT_326909</name>
</gene>
<dbReference type="InterPro" id="IPR014756">
    <property type="entry name" value="Ig_E-set"/>
</dbReference>
<dbReference type="Pfam" id="PF16561">
    <property type="entry name" value="AMPK1_CBM"/>
    <property type="match status" value="1"/>
</dbReference>
<keyword evidence="6" id="KW-1185">Reference proteome</keyword>
<keyword evidence="3" id="KW-0472">Membrane</keyword>
<evidence type="ECO:0000313" key="5">
    <source>
        <dbReference type="EMBL" id="PWW74493.1"/>
    </source>
</evidence>
<feature type="compositionally biased region" description="Polar residues" evidence="2">
    <location>
        <begin position="457"/>
        <end position="467"/>
    </location>
</feature>
<feature type="transmembrane region" description="Helical" evidence="3">
    <location>
        <begin position="570"/>
        <end position="591"/>
    </location>
</feature>
<dbReference type="CDD" id="cd02859">
    <property type="entry name" value="E_set_AMPKbeta_like_N"/>
    <property type="match status" value="1"/>
</dbReference>
<dbReference type="GO" id="GO:0007165">
    <property type="term" value="P:signal transduction"/>
    <property type="evidence" value="ECO:0007669"/>
    <property type="project" value="TreeGrafter"/>
</dbReference>
<feature type="compositionally biased region" description="Basic and acidic residues" evidence="2">
    <location>
        <begin position="412"/>
        <end position="427"/>
    </location>
</feature>
<comment type="caution">
    <text evidence="5">The sequence shown here is derived from an EMBL/GenBank/DDBJ whole genome shotgun (WGS) entry which is preliminary data.</text>
</comment>
<dbReference type="Gene3D" id="2.60.40.10">
    <property type="entry name" value="Immunoglobulins"/>
    <property type="match status" value="1"/>
</dbReference>
<evidence type="ECO:0000256" key="1">
    <source>
        <dbReference type="ARBA" id="ARBA00038216"/>
    </source>
</evidence>
<dbReference type="PANTHER" id="PTHR10343:SF81">
    <property type="entry name" value="CRUCIFORM DNA-RECOGNIZING PROTEIN 1-RELATED"/>
    <property type="match status" value="1"/>
</dbReference>
<organism evidence="5 6">
    <name type="scientific">Tuber magnatum</name>
    <name type="common">white Piedmont truffle</name>
    <dbReference type="NCBI Taxonomy" id="42249"/>
    <lineage>
        <taxon>Eukaryota</taxon>
        <taxon>Fungi</taxon>
        <taxon>Dikarya</taxon>
        <taxon>Ascomycota</taxon>
        <taxon>Pezizomycotina</taxon>
        <taxon>Pezizomycetes</taxon>
        <taxon>Pezizales</taxon>
        <taxon>Tuberaceae</taxon>
        <taxon>Tuber</taxon>
    </lineage>
</organism>
<dbReference type="OrthoDB" id="5873279at2759"/>
<accession>A0A317SJD9</accession>
<evidence type="ECO:0000259" key="4">
    <source>
        <dbReference type="Pfam" id="PF16561"/>
    </source>
</evidence>
<feature type="region of interest" description="Disordered" evidence="2">
    <location>
        <begin position="408"/>
        <end position="504"/>
    </location>
</feature>
<dbReference type="PANTHER" id="PTHR10343">
    <property type="entry name" value="5'-AMP-ACTIVATED PROTEIN KINASE , BETA SUBUNIT"/>
    <property type="match status" value="1"/>
</dbReference>
<dbReference type="GO" id="GO:0005737">
    <property type="term" value="C:cytoplasm"/>
    <property type="evidence" value="ECO:0007669"/>
    <property type="project" value="TreeGrafter"/>
</dbReference>
<feature type="region of interest" description="Disordered" evidence="2">
    <location>
        <begin position="87"/>
        <end position="110"/>
    </location>
</feature>
<evidence type="ECO:0000256" key="2">
    <source>
        <dbReference type="SAM" id="MobiDB-lite"/>
    </source>
</evidence>
<comment type="similarity">
    <text evidence="1">Belongs to the CRP1/MDG1 family.</text>
</comment>
<dbReference type="GO" id="GO:0005634">
    <property type="term" value="C:nucleus"/>
    <property type="evidence" value="ECO:0007669"/>
    <property type="project" value="TreeGrafter"/>
</dbReference>
<feature type="compositionally biased region" description="Basic and acidic residues" evidence="2">
    <location>
        <begin position="181"/>
        <end position="199"/>
    </location>
</feature>
<dbReference type="InterPro" id="IPR013783">
    <property type="entry name" value="Ig-like_fold"/>
</dbReference>
<keyword evidence="3" id="KW-1133">Transmembrane helix</keyword>
<dbReference type="InterPro" id="IPR050827">
    <property type="entry name" value="CRP1_MDG1_kinase"/>
</dbReference>
<dbReference type="SUPFAM" id="SSF81296">
    <property type="entry name" value="E set domains"/>
    <property type="match status" value="1"/>
</dbReference>
<dbReference type="GO" id="GO:0031588">
    <property type="term" value="C:nucleotide-activated protein kinase complex"/>
    <property type="evidence" value="ECO:0007669"/>
    <property type="project" value="TreeGrafter"/>
</dbReference>
<evidence type="ECO:0000256" key="3">
    <source>
        <dbReference type="SAM" id="Phobius"/>
    </source>
</evidence>
<feature type="transmembrane region" description="Helical" evidence="3">
    <location>
        <begin position="528"/>
        <end position="549"/>
    </location>
</feature>
<feature type="region of interest" description="Disordered" evidence="2">
    <location>
        <begin position="149"/>
        <end position="217"/>
    </location>
</feature>
<dbReference type="GO" id="GO:0019901">
    <property type="term" value="F:protein kinase binding"/>
    <property type="evidence" value="ECO:0007669"/>
    <property type="project" value="TreeGrafter"/>
</dbReference>
<evidence type="ECO:0000313" key="6">
    <source>
        <dbReference type="Proteomes" id="UP000246991"/>
    </source>
</evidence>
<feature type="compositionally biased region" description="Polar residues" evidence="2">
    <location>
        <begin position="476"/>
        <end position="488"/>
    </location>
</feature>
<feature type="compositionally biased region" description="Low complexity" evidence="2">
    <location>
        <begin position="100"/>
        <end position="110"/>
    </location>
</feature>
<dbReference type="Proteomes" id="UP000246991">
    <property type="component" value="Unassembled WGS sequence"/>
</dbReference>
<keyword evidence="3" id="KW-0812">Transmembrane</keyword>
<dbReference type="STRING" id="42249.A0A317SJD9"/>